<dbReference type="PANTHER" id="PTHR11601:SF34">
    <property type="entry name" value="CYSTEINE DESULFURASE"/>
    <property type="match status" value="1"/>
</dbReference>
<dbReference type="PANTHER" id="PTHR11601">
    <property type="entry name" value="CYSTEINE DESULFURYLASE FAMILY MEMBER"/>
    <property type="match status" value="1"/>
</dbReference>
<evidence type="ECO:0000259" key="11">
    <source>
        <dbReference type="Pfam" id="PF00266"/>
    </source>
</evidence>
<dbReference type="InterPro" id="IPR000192">
    <property type="entry name" value="Aminotrans_V_dom"/>
</dbReference>
<protein>
    <recommendedName>
        <fullName evidence="3">cysteine desulfurase</fullName>
        <ecNumber evidence="3">2.8.1.7</ecNumber>
    </recommendedName>
</protein>
<evidence type="ECO:0000256" key="1">
    <source>
        <dbReference type="ARBA" id="ARBA00001933"/>
    </source>
</evidence>
<dbReference type="GO" id="GO:0046872">
    <property type="term" value="F:metal ion binding"/>
    <property type="evidence" value="ECO:0007669"/>
    <property type="project" value="UniProtKB-KW"/>
</dbReference>
<keyword evidence="6" id="KW-0663">Pyridoxal phosphate</keyword>
<comment type="cofactor">
    <cofactor evidence="1 10">
        <name>pyridoxal 5'-phosphate</name>
        <dbReference type="ChEBI" id="CHEBI:597326"/>
    </cofactor>
</comment>
<dbReference type="Gene3D" id="3.90.1150.10">
    <property type="entry name" value="Aspartate Aminotransferase, domain 1"/>
    <property type="match status" value="1"/>
</dbReference>
<evidence type="ECO:0000256" key="9">
    <source>
        <dbReference type="ARBA" id="ARBA00050776"/>
    </source>
</evidence>
<dbReference type="Gene3D" id="3.40.640.10">
    <property type="entry name" value="Type I PLP-dependent aspartate aminotransferase-like (Major domain)"/>
    <property type="match status" value="1"/>
</dbReference>
<dbReference type="AlphaFoldDB" id="A0A9E8MNJ8"/>
<evidence type="ECO:0000256" key="3">
    <source>
        <dbReference type="ARBA" id="ARBA00012239"/>
    </source>
</evidence>
<dbReference type="EMBL" id="CP113089">
    <property type="protein sequence ID" value="WAB82751.1"/>
    <property type="molecule type" value="Genomic_DNA"/>
</dbReference>
<dbReference type="PROSITE" id="PS00595">
    <property type="entry name" value="AA_TRANSFER_CLASS_5"/>
    <property type="match status" value="1"/>
</dbReference>
<dbReference type="InterPro" id="IPR015421">
    <property type="entry name" value="PyrdxlP-dep_Trfase_major"/>
</dbReference>
<evidence type="ECO:0000256" key="5">
    <source>
        <dbReference type="ARBA" id="ARBA00022723"/>
    </source>
</evidence>
<dbReference type="GO" id="GO:0051536">
    <property type="term" value="F:iron-sulfur cluster binding"/>
    <property type="evidence" value="ECO:0007669"/>
    <property type="project" value="UniProtKB-KW"/>
</dbReference>
<dbReference type="InterPro" id="IPR016454">
    <property type="entry name" value="Cysteine_dSase"/>
</dbReference>
<keyword evidence="5" id="KW-0479">Metal-binding</keyword>
<dbReference type="KEGG" id="mdb:OVN18_09115"/>
<evidence type="ECO:0000256" key="7">
    <source>
        <dbReference type="ARBA" id="ARBA00023004"/>
    </source>
</evidence>
<evidence type="ECO:0000256" key="8">
    <source>
        <dbReference type="ARBA" id="ARBA00023014"/>
    </source>
</evidence>
<evidence type="ECO:0000256" key="10">
    <source>
        <dbReference type="RuleBase" id="RU004504"/>
    </source>
</evidence>
<dbReference type="GO" id="GO:0031071">
    <property type="term" value="F:cysteine desulfurase activity"/>
    <property type="evidence" value="ECO:0007669"/>
    <property type="project" value="UniProtKB-EC"/>
</dbReference>
<keyword evidence="7" id="KW-0408">Iron</keyword>
<feature type="domain" description="Aminotransferase class V" evidence="11">
    <location>
        <begin position="3"/>
        <end position="378"/>
    </location>
</feature>
<comment type="similarity">
    <text evidence="2">Belongs to the class-V pyridoxal-phosphate-dependent aminotransferase family. NifS/IscS subfamily.</text>
</comment>
<comment type="catalytic activity">
    <reaction evidence="9">
        <text>(sulfur carrier)-H + L-cysteine = (sulfur carrier)-SH + L-alanine</text>
        <dbReference type="Rhea" id="RHEA:43892"/>
        <dbReference type="Rhea" id="RHEA-COMP:14737"/>
        <dbReference type="Rhea" id="RHEA-COMP:14739"/>
        <dbReference type="ChEBI" id="CHEBI:29917"/>
        <dbReference type="ChEBI" id="CHEBI:35235"/>
        <dbReference type="ChEBI" id="CHEBI:57972"/>
        <dbReference type="ChEBI" id="CHEBI:64428"/>
        <dbReference type="EC" id="2.8.1.7"/>
    </reaction>
</comment>
<keyword evidence="13" id="KW-1185">Reference proteome</keyword>
<sequence length="403" mass="40682">MPVYLDHAATSPMPASVRAAYLHALETAGNPSSIHSAGQSARAMLDDARSRIAATLGVDAVELTFTGGGTEAVNLAVKGLFWRARQADPRRTRLLVPRAEHHATLDAVEWLVAHEGASVTWLEVDAEGVLLIDGLGGVAAALAGAGDEPADDVALITMLAANNEVGSVQPVAEVAALAAAAGVPLHVDAIAAYGQIDLAPLPPGVGALSISAHKVGGPVGVGALVLRRGTEVVPLLHGGAQQRGRSGTMDAPGAWAFAVAAEAAHAELAARAAHKRALRDRLEAGIRAHVPQAVLHGTGAAHRLPGTVHLTVPGCEGDSLLFLLDQAGFAVSTGSACQAGVPEPSHVLLAMGLSAADARGALRVTLGPDTTADEIDALLDALPAAVARAEAAGLAARTPMLGR</sequence>
<dbReference type="PIRSF" id="PIRSF005572">
    <property type="entry name" value="NifS"/>
    <property type="match status" value="1"/>
</dbReference>
<organism evidence="12 13">
    <name type="scientific">Microcella daejeonensis</name>
    <dbReference type="NCBI Taxonomy" id="2994971"/>
    <lineage>
        <taxon>Bacteria</taxon>
        <taxon>Bacillati</taxon>
        <taxon>Actinomycetota</taxon>
        <taxon>Actinomycetes</taxon>
        <taxon>Micrococcales</taxon>
        <taxon>Microbacteriaceae</taxon>
        <taxon>Microcella</taxon>
    </lineage>
</organism>
<keyword evidence="8" id="KW-0411">Iron-sulfur</keyword>
<name>A0A9E8MNJ8_9MICO</name>
<evidence type="ECO:0000256" key="4">
    <source>
        <dbReference type="ARBA" id="ARBA00022679"/>
    </source>
</evidence>
<evidence type="ECO:0000256" key="6">
    <source>
        <dbReference type="ARBA" id="ARBA00022898"/>
    </source>
</evidence>
<evidence type="ECO:0000313" key="13">
    <source>
        <dbReference type="Proteomes" id="UP001164706"/>
    </source>
</evidence>
<dbReference type="InterPro" id="IPR020578">
    <property type="entry name" value="Aminotrans_V_PyrdxlP_BS"/>
</dbReference>
<accession>A0A9E8MNJ8</accession>
<keyword evidence="4" id="KW-0808">Transferase</keyword>
<dbReference type="Pfam" id="PF00266">
    <property type="entry name" value="Aminotran_5"/>
    <property type="match status" value="1"/>
</dbReference>
<proteinExistence type="inferred from homology"/>
<gene>
    <name evidence="12" type="ORF">OVN18_09115</name>
</gene>
<dbReference type="InterPro" id="IPR015422">
    <property type="entry name" value="PyrdxlP-dep_Trfase_small"/>
</dbReference>
<dbReference type="EC" id="2.8.1.7" evidence="3"/>
<reference evidence="12" key="1">
    <citation type="submission" date="2022-11" db="EMBL/GenBank/DDBJ databases">
        <title>Description of Microcella daejonensis nov. sp, isolated from riverside soil.</title>
        <authorList>
            <person name="Molina K.M."/>
            <person name="Kim S.B."/>
        </authorList>
    </citation>
    <scope>NUCLEOTIDE SEQUENCE</scope>
    <source>
        <strain evidence="12">MMS21-STM12</strain>
    </source>
</reference>
<evidence type="ECO:0000256" key="2">
    <source>
        <dbReference type="ARBA" id="ARBA00006490"/>
    </source>
</evidence>
<dbReference type="Proteomes" id="UP001164706">
    <property type="component" value="Chromosome"/>
</dbReference>
<dbReference type="InterPro" id="IPR015424">
    <property type="entry name" value="PyrdxlP-dep_Trfase"/>
</dbReference>
<dbReference type="Gene3D" id="1.10.260.50">
    <property type="match status" value="1"/>
</dbReference>
<dbReference type="SUPFAM" id="SSF53383">
    <property type="entry name" value="PLP-dependent transferases"/>
    <property type="match status" value="1"/>
</dbReference>
<evidence type="ECO:0000313" key="12">
    <source>
        <dbReference type="EMBL" id="WAB82751.1"/>
    </source>
</evidence>